<dbReference type="Pfam" id="PF00528">
    <property type="entry name" value="BPD_transp_1"/>
    <property type="match status" value="2"/>
</dbReference>
<dbReference type="Gene3D" id="1.10.3720.10">
    <property type="entry name" value="MetI-like"/>
    <property type="match status" value="2"/>
</dbReference>
<keyword evidence="2 7" id="KW-0813">Transport</keyword>
<evidence type="ECO:0000256" key="3">
    <source>
        <dbReference type="ARBA" id="ARBA00022475"/>
    </source>
</evidence>
<feature type="transmembrane region" description="Helical" evidence="7">
    <location>
        <begin position="192"/>
        <end position="214"/>
    </location>
</feature>
<organism evidence="9 10">
    <name type="scientific">Microbulbifer thermotolerans</name>
    <dbReference type="NCBI Taxonomy" id="252514"/>
    <lineage>
        <taxon>Bacteria</taxon>
        <taxon>Pseudomonadati</taxon>
        <taxon>Pseudomonadota</taxon>
        <taxon>Gammaproteobacteria</taxon>
        <taxon>Cellvibrionales</taxon>
        <taxon>Microbulbiferaceae</taxon>
        <taxon>Microbulbifer</taxon>
    </lineage>
</organism>
<evidence type="ECO:0000256" key="5">
    <source>
        <dbReference type="ARBA" id="ARBA00022989"/>
    </source>
</evidence>
<feature type="transmembrane region" description="Helical" evidence="7">
    <location>
        <begin position="297"/>
        <end position="320"/>
    </location>
</feature>
<keyword evidence="4 7" id="KW-0812">Transmembrane</keyword>
<comment type="subcellular location">
    <subcellularLocation>
        <location evidence="1 7">Cell membrane</location>
        <topology evidence="1 7">Multi-pass membrane protein</topology>
    </subcellularLocation>
</comment>
<evidence type="ECO:0000259" key="8">
    <source>
        <dbReference type="PROSITE" id="PS50928"/>
    </source>
</evidence>
<feature type="transmembrane region" description="Helical" evidence="7">
    <location>
        <begin position="467"/>
        <end position="488"/>
    </location>
</feature>
<dbReference type="InterPro" id="IPR000515">
    <property type="entry name" value="MetI-like"/>
</dbReference>
<feature type="transmembrane region" description="Helical" evidence="7">
    <location>
        <begin position="410"/>
        <end position="431"/>
    </location>
</feature>
<reference evidence="10" key="1">
    <citation type="submission" date="2016-03" db="EMBL/GenBank/DDBJ databases">
        <authorList>
            <person name="Lee Y.-S."/>
            <person name="Choi Y.-L."/>
        </authorList>
    </citation>
    <scope>NUCLEOTIDE SEQUENCE [LARGE SCALE GENOMIC DNA]</scope>
    <source>
        <strain evidence="10">DAU221</strain>
    </source>
</reference>
<evidence type="ECO:0000256" key="7">
    <source>
        <dbReference type="RuleBase" id="RU363032"/>
    </source>
</evidence>
<keyword evidence="6 7" id="KW-0472">Membrane</keyword>
<keyword evidence="5 7" id="KW-1133">Transmembrane helix</keyword>
<evidence type="ECO:0000256" key="4">
    <source>
        <dbReference type="ARBA" id="ARBA00022692"/>
    </source>
</evidence>
<feature type="transmembrane region" description="Helical" evidence="7">
    <location>
        <begin position="525"/>
        <end position="543"/>
    </location>
</feature>
<dbReference type="Proteomes" id="UP000076077">
    <property type="component" value="Chromosome"/>
</dbReference>
<evidence type="ECO:0000256" key="6">
    <source>
        <dbReference type="ARBA" id="ARBA00023136"/>
    </source>
</evidence>
<evidence type="ECO:0000256" key="1">
    <source>
        <dbReference type="ARBA" id="ARBA00004651"/>
    </source>
</evidence>
<evidence type="ECO:0000313" key="9">
    <source>
        <dbReference type="EMBL" id="AMX04199.1"/>
    </source>
</evidence>
<sequence length="565" mass="61408">MTPASSLSRRNFSGLRWILSVAAIALLVALPLLSVFWLALFPEENIWPHLLDTVLFHYISATLMLAFGVAVLTLLAGVGAAWLVTMCRFPGRGLFEWALLLPFAVPAYVIAYVYTDLLEYAGPVQKFLRALCGWQTARDYWFPEIRSMGGAIAMLSLVLYPYVYMLARAAFIEQCGSIRAASRSLGCTPWQSFLRVSLPMARPAIAVGLSLVLMETLNDFGTVDFFAVRTLSVGIYDTWLSRGNLGGAAQIACSTLVFVVLLIVLERRGRKGQRHFVQSPVAGSDFYRLRGWRALSASLFCALLLISGFGVPIVVLGGYALDNFSSYWSGDFLAIARNSFLLSGAAAVVTAVLGLLLAYGKRLYPRRSVKSLVGFAKLGYAMPGAVMAIGVLIPLAAFDNALDALLREHFGISTGLLLSGSVFAIVFAYAVRFLAVSAGAIESSLDKVTPSMDRAARSLGRNSWQTLWAVHFPLVRAGLLSGALVVFVDCMKELPATLLLRPFGFETLATHVYQFASDEMLERSALGALMIVLVGLLPVILLSRSMGRRREGQVAELVESEAPTL</sequence>
<dbReference type="GO" id="GO:0005886">
    <property type="term" value="C:plasma membrane"/>
    <property type="evidence" value="ECO:0007669"/>
    <property type="project" value="UniProtKB-SubCell"/>
</dbReference>
<dbReference type="STRING" id="252514.A3224_10835"/>
<comment type="similarity">
    <text evidence="7">Belongs to the binding-protein-dependent transport system permease family.</text>
</comment>
<dbReference type="AlphaFoldDB" id="A0A143HR29"/>
<evidence type="ECO:0000256" key="2">
    <source>
        <dbReference type="ARBA" id="ARBA00022448"/>
    </source>
</evidence>
<keyword evidence="10" id="KW-1185">Reference proteome</keyword>
<dbReference type="OrthoDB" id="9790211at2"/>
<dbReference type="SUPFAM" id="SSF161098">
    <property type="entry name" value="MetI-like"/>
    <property type="match status" value="2"/>
</dbReference>
<dbReference type="PROSITE" id="PS50928">
    <property type="entry name" value="ABC_TM1"/>
    <property type="match status" value="2"/>
</dbReference>
<feature type="transmembrane region" description="Helical" evidence="7">
    <location>
        <begin position="148"/>
        <end position="171"/>
    </location>
</feature>
<dbReference type="CDD" id="cd06261">
    <property type="entry name" value="TM_PBP2"/>
    <property type="match status" value="2"/>
</dbReference>
<dbReference type="GO" id="GO:0055085">
    <property type="term" value="P:transmembrane transport"/>
    <property type="evidence" value="ECO:0007669"/>
    <property type="project" value="InterPro"/>
</dbReference>
<feature type="domain" description="ABC transmembrane type-1" evidence="8">
    <location>
        <begin position="336"/>
        <end position="542"/>
    </location>
</feature>
<dbReference type="KEGG" id="mthd:A3224_10835"/>
<dbReference type="PANTHER" id="PTHR30183">
    <property type="entry name" value="MOLYBDENUM TRANSPORT SYSTEM PERMEASE PROTEIN MODB"/>
    <property type="match status" value="1"/>
</dbReference>
<accession>A0A143HR29</accession>
<dbReference type="FunFam" id="1.10.3720.10:FF:000088">
    <property type="entry name" value="Iron(III) ABC transporter, permease protein"/>
    <property type="match status" value="1"/>
</dbReference>
<evidence type="ECO:0000313" key="10">
    <source>
        <dbReference type="Proteomes" id="UP000076077"/>
    </source>
</evidence>
<keyword evidence="3" id="KW-1003">Cell membrane</keyword>
<gene>
    <name evidence="9" type="ORF">A3224_10835</name>
</gene>
<dbReference type="PANTHER" id="PTHR30183:SF2">
    <property type="entry name" value="IRON UTILIZATION PROTEIN"/>
    <property type="match status" value="1"/>
</dbReference>
<feature type="transmembrane region" description="Helical" evidence="7">
    <location>
        <begin position="58"/>
        <end position="82"/>
    </location>
</feature>
<feature type="transmembrane region" description="Helical" evidence="7">
    <location>
        <begin position="94"/>
        <end position="114"/>
    </location>
</feature>
<protein>
    <submittedName>
        <fullName evidence="9">Iron ABC transporter permease</fullName>
    </submittedName>
</protein>
<proteinExistence type="inferred from homology"/>
<feature type="transmembrane region" description="Helical" evidence="7">
    <location>
        <begin position="17"/>
        <end position="38"/>
    </location>
</feature>
<feature type="transmembrane region" description="Helical" evidence="7">
    <location>
        <begin position="340"/>
        <end position="359"/>
    </location>
</feature>
<name>A0A143HR29_MICTH</name>
<feature type="transmembrane region" description="Helical" evidence="7">
    <location>
        <begin position="380"/>
        <end position="398"/>
    </location>
</feature>
<dbReference type="EMBL" id="CP014864">
    <property type="protein sequence ID" value="AMX04199.1"/>
    <property type="molecule type" value="Genomic_DNA"/>
</dbReference>
<feature type="domain" description="ABC transmembrane type-1" evidence="8">
    <location>
        <begin position="59"/>
        <end position="269"/>
    </location>
</feature>
<feature type="transmembrane region" description="Helical" evidence="7">
    <location>
        <begin position="247"/>
        <end position="265"/>
    </location>
</feature>
<dbReference type="InterPro" id="IPR035906">
    <property type="entry name" value="MetI-like_sf"/>
</dbReference>